<dbReference type="RefSeq" id="WP_099621054.1">
    <property type="nucleotide sequence ID" value="NZ_CP024201.1"/>
</dbReference>
<keyword evidence="4" id="KW-1185">Reference proteome</keyword>
<dbReference type="SUPFAM" id="SSF48317">
    <property type="entry name" value="Acid phosphatase/Vanadium-dependent haloperoxidase"/>
    <property type="match status" value="1"/>
</dbReference>
<evidence type="ECO:0000313" key="3">
    <source>
        <dbReference type="EMBL" id="ATQ41797.1"/>
    </source>
</evidence>
<dbReference type="OrthoDB" id="9801622at2"/>
<feature type="transmembrane region" description="Helical" evidence="1">
    <location>
        <begin position="180"/>
        <end position="202"/>
    </location>
</feature>
<dbReference type="SMART" id="SM00014">
    <property type="entry name" value="acidPPc"/>
    <property type="match status" value="1"/>
</dbReference>
<organism evidence="3 4">
    <name type="scientific">Caulobacter mirabilis</name>
    <dbReference type="NCBI Taxonomy" id="69666"/>
    <lineage>
        <taxon>Bacteria</taxon>
        <taxon>Pseudomonadati</taxon>
        <taxon>Pseudomonadota</taxon>
        <taxon>Alphaproteobacteria</taxon>
        <taxon>Caulobacterales</taxon>
        <taxon>Caulobacteraceae</taxon>
        <taxon>Caulobacter</taxon>
    </lineage>
</organism>
<accession>A0A2D2AUZ5</accession>
<dbReference type="Pfam" id="PF01569">
    <property type="entry name" value="PAP2"/>
    <property type="match status" value="1"/>
</dbReference>
<dbReference type="Proteomes" id="UP000228945">
    <property type="component" value="Chromosome"/>
</dbReference>
<dbReference type="InterPro" id="IPR000326">
    <property type="entry name" value="PAP2/HPO"/>
</dbReference>
<proteinExistence type="predicted"/>
<dbReference type="PANTHER" id="PTHR14969">
    <property type="entry name" value="SPHINGOSINE-1-PHOSPHATE PHOSPHOHYDROLASE"/>
    <property type="match status" value="1"/>
</dbReference>
<dbReference type="EMBL" id="CP024201">
    <property type="protein sequence ID" value="ATQ41797.1"/>
    <property type="molecule type" value="Genomic_DNA"/>
</dbReference>
<dbReference type="InterPro" id="IPR036938">
    <property type="entry name" value="PAP2/HPO_sf"/>
</dbReference>
<evidence type="ECO:0000256" key="1">
    <source>
        <dbReference type="SAM" id="Phobius"/>
    </source>
</evidence>
<feature type="transmembrane region" description="Helical" evidence="1">
    <location>
        <begin position="110"/>
        <end position="131"/>
    </location>
</feature>
<keyword evidence="1" id="KW-0472">Membrane</keyword>
<dbReference type="KEGG" id="cmb:CSW64_04910"/>
<sequence length="238" mass="24999">MKMSAWAAGGRWLALARREVGLIAALLGLALATLAFLEIADDVAEGDAHAIDRAMLMSLRVAGDPERPIGPSWLLTAATDVTALGSVTVLAMVVLFVAGLFAAVRRWREAAVMVLAAGGGVALSQGLKALFGRDRPDEALRLVEAVNASFPSGHAMLSAVVYLTLGALVARFVRRRRVKAVVMAGAVGVALLVGASRVYLGVHWPSDVLAGWCLGAAWALGWWLAVQALDRRWPAGEG</sequence>
<keyword evidence="1" id="KW-1133">Transmembrane helix</keyword>
<evidence type="ECO:0000313" key="4">
    <source>
        <dbReference type="Proteomes" id="UP000228945"/>
    </source>
</evidence>
<dbReference type="AlphaFoldDB" id="A0A2D2AUZ5"/>
<keyword evidence="1" id="KW-0812">Transmembrane</keyword>
<dbReference type="CDD" id="cd03392">
    <property type="entry name" value="PAP2_like_2"/>
    <property type="match status" value="1"/>
</dbReference>
<name>A0A2D2AUZ5_9CAUL</name>
<reference evidence="3 4" key="1">
    <citation type="submission" date="2017-10" db="EMBL/GenBank/DDBJ databases">
        <title>Genome sequence of Caulobacter mirabilis FWC38.</title>
        <authorList>
            <person name="Fiebig A."/>
            <person name="Crosson S."/>
        </authorList>
    </citation>
    <scope>NUCLEOTIDE SEQUENCE [LARGE SCALE GENOMIC DNA]</scope>
    <source>
        <strain evidence="3 4">FWC 38</strain>
    </source>
</reference>
<feature type="transmembrane region" description="Helical" evidence="1">
    <location>
        <begin position="81"/>
        <end position="103"/>
    </location>
</feature>
<feature type="domain" description="Phosphatidic acid phosphatase type 2/haloperoxidase" evidence="2">
    <location>
        <begin position="110"/>
        <end position="223"/>
    </location>
</feature>
<dbReference type="Gene3D" id="1.20.144.10">
    <property type="entry name" value="Phosphatidic acid phosphatase type 2/haloperoxidase"/>
    <property type="match status" value="2"/>
</dbReference>
<feature type="transmembrane region" description="Helical" evidence="1">
    <location>
        <begin position="151"/>
        <end position="173"/>
    </location>
</feature>
<protein>
    <submittedName>
        <fullName evidence="3">Phosphoesterase</fullName>
    </submittedName>
</protein>
<dbReference type="PANTHER" id="PTHR14969:SF13">
    <property type="entry name" value="AT30094P"/>
    <property type="match status" value="1"/>
</dbReference>
<evidence type="ECO:0000259" key="2">
    <source>
        <dbReference type="SMART" id="SM00014"/>
    </source>
</evidence>
<gene>
    <name evidence="3" type="ORF">CSW64_04910</name>
</gene>
<feature type="transmembrane region" description="Helical" evidence="1">
    <location>
        <begin position="208"/>
        <end position="226"/>
    </location>
</feature>